<keyword evidence="1" id="KW-0456">Lyase</keyword>
<keyword evidence="2" id="KW-1185">Reference proteome</keyword>
<dbReference type="STRING" id="503106.A0A218YWL1"/>
<protein>
    <submittedName>
        <fullName evidence="1">Rhamnogalacturonate lyase</fullName>
    </submittedName>
</protein>
<dbReference type="AlphaFoldDB" id="A0A218YWL1"/>
<name>A0A218YWL1_9HELO</name>
<evidence type="ECO:0000313" key="1">
    <source>
        <dbReference type="EMBL" id="OWP00181.1"/>
    </source>
</evidence>
<dbReference type="OrthoDB" id="1179585at2759"/>
<dbReference type="Proteomes" id="UP000242519">
    <property type="component" value="Unassembled WGS sequence"/>
</dbReference>
<dbReference type="InParanoid" id="A0A218YWL1"/>
<dbReference type="EMBL" id="MZNU01000335">
    <property type="protein sequence ID" value="OWP00181.1"/>
    <property type="molecule type" value="Genomic_DNA"/>
</dbReference>
<comment type="caution">
    <text evidence="1">The sequence shown here is derived from an EMBL/GenBank/DDBJ whole genome shotgun (WGS) entry which is preliminary data.</text>
</comment>
<dbReference type="GO" id="GO:0016829">
    <property type="term" value="F:lyase activity"/>
    <property type="evidence" value="ECO:0007669"/>
    <property type="project" value="UniProtKB-KW"/>
</dbReference>
<evidence type="ECO:0000313" key="2">
    <source>
        <dbReference type="Proteomes" id="UP000242519"/>
    </source>
</evidence>
<reference evidence="1 2" key="1">
    <citation type="submission" date="2017-04" db="EMBL/GenBank/DDBJ databases">
        <title>Draft genome sequence of Marssonina coronaria NL1: causal agent of apple blotch.</title>
        <authorList>
            <person name="Cheng Q."/>
        </authorList>
    </citation>
    <scope>NUCLEOTIDE SEQUENCE [LARGE SCALE GENOMIC DNA]</scope>
    <source>
        <strain evidence="1 2">NL1</strain>
    </source>
</reference>
<proteinExistence type="predicted"/>
<sequence>MSDLAGTYQYFVNKALPTLGKFRTVFRLFNTRLLSGNTSVGKMSRPRRISLRPVPICRMKRASGPRPHSHHLSHIMKYDWYSSLRNRTYCSVARPRLRLLVHRLDKDEFSGDQLRSKFHISEVIRPVTGSKEEPVLT</sequence>
<gene>
    <name evidence="1" type="ORF">B2J93_5751</name>
</gene>
<accession>A0A218YWL1</accession>
<organism evidence="1 2">
    <name type="scientific">Diplocarpon coronariae</name>
    <dbReference type="NCBI Taxonomy" id="2795749"/>
    <lineage>
        <taxon>Eukaryota</taxon>
        <taxon>Fungi</taxon>
        <taxon>Dikarya</taxon>
        <taxon>Ascomycota</taxon>
        <taxon>Pezizomycotina</taxon>
        <taxon>Leotiomycetes</taxon>
        <taxon>Helotiales</taxon>
        <taxon>Drepanopezizaceae</taxon>
        <taxon>Diplocarpon</taxon>
    </lineage>
</organism>